<evidence type="ECO:0000313" key="3">
    <source>
        <dbReference type="Proteomes" id="UP000628854"/>
    </source>
</evidence>
<proteinExistence type="predicted"/>
<sequence length="427" mass="44798">MGNASFDIRRLLRDQNGSTMPIFVLCLAALVGLVGFALAFAFDLRTTSRLQQDADTAALAGASAYIMENFSTRETSRLQSAEQAARISADAVAWDTTQAAAVQVQKVGTFRQKATVEVNLSSRPENRFASWVGASTDRVRSRTAKAEVTRGLPLCVLTLGLVVQGVEIDGGGTLNAEDCVVWSNAGGLLSMSFSGSGSATAELFCAVGRTYKASNFTATPRPSENCDSLPDPLESWEAPKPGLCTSKSPSRVRGRDGETVTLQPATYCNGLTISADNVILEPGVYFIKNGALTISSDSQVIGEGVTIVLTGSGATMEMKGQSLVDISGPTSGPLAGLVLVSDRTTDIGSDVKLVGGAGFSIKGLIYLPRQDLEIGGGGTLNTTAPNLQIIARSMRYSGNGTLNLSYDKNEAALGSRVITNSFVRLVE</sequence>
<reference evidence="3" key="1">
    <citation type="journal article" date="2019" name="Int. J. Syst. Evol. Microbiol.">
        <title>The Global Catalogue of Microorganisms (GCM) 10K type strain sequencing project: providing services to taxonomists for standard genome sequencing and annotation.</title>
        <authorList>
            <consortium name="The Broad Institute Genomics Platform"/>
            <consortium name="The Broad Institute Genome Sequencing Center for Infectious Disease"/>
            <person name="Wu L."/>
            <person name="Ma J."/>
        </authorList>
    </citation>
    <scope>NUCLEOTIDE SEQUENCE [LARGE SCALE GENOMIC DNA]</scope>
    <source>
        <strain evidence="3">CGMCC 1.15928</strain>
    </source>
</reference>
<name>A0ABQ1JEW8_9PROT</name>
<gene>
    <name evidence="2" type="ORF">GCM10011503_12900</name>
</gene>
<dbReference type="InterPro" id="IPR011050">
    <property type="entry name" value="Pectin_lyase_fold/virulence"/>
</dbReference>
<comment type="caution">
    <text evidence="2">The sequence shown here is derived from an EMBL/GenBank/DDBJ whole genome shotgun (WGS) entry which is preliminary data.</text>
</comment>
<dbReference type="EMBL" id="BMKF01000001">
    <property type="protein sequence ID" value="GGB65504.1"/>
    <property type="molecule type" value="Genomic_DNA"/>
</dbReference>
<evidence type="ECO:0008006" key="4">
    <source>
        <dbReference type="Google" id="ProtNLM"/>
    </source>
</evidence>
<organism evidence="2 3">
    <name type="scientific">Henriciella pelagia</name>
    <dbReference type="NCBI Taxonomy" id="1977912"/>
    <lineage>
        <taxon>Bacteria</taxon>
        <taxon>Pseudomonadati</taxon>
        <taxon>Pseudomonadota</taxon>
        <taxon>Alphaproteobacteria</taxon>
        <taxon>Hyphomonadales</taxon>
        <taxon>Hyphomonadaceae</taxon>
        <taxon>Henriciella</taxon>
    </lineage>
</organism>
<dbReference type="Proteomes" id="UP000628854">
    <property type="component" value="Unassembled WGS sequence"/>
</dbReference>
<feature type="transmembrane region" description="Helical" evidence="1">
    <location>
        <begin position="20"/>
        <end position="42"/>
    </location>
</feature>
<evidence type="ECO:0000256" key="1">
    <source>
        <dbReference type="SAM" id="Phobius"/>
    </source>
</evidence>
<keyword evidence="3" id="KW-1185">Reference proteome</keyword>
<dbReference type="SUPFAM" id="SSF51126">
    <property type="entry name" value="Pectin lyase-like"/>
    <property type="match status" value="1"/>
</dbReference>
<evidence type="ECO:0000313" key="2">
    <source>
        <dbReference type="EMBL" id="GGB65504.1"/>
    </source>
</evidence>
<keyword evidence="1" id="KW-0812">Transmembrane</keyword>
<keyword evidence="1" id="KW-0472">Membrane</keyword>
<keyword evidence="1" id="KW-1133">Transmembrane helix</keyword>
<dbReference type="RefSeq" id="WP_158084658.1">
    <property type="nucleotide sequence ID" value="NZ_BMKF01000001.1"/>
</dbReference>
<protein>
    <recommendedName>
        <fullName evidence="4">Flp pilus-assembly TadG-like N-terminal domain-containing protein</fullName>
    </recommendedName>
</protein>
<accession>A0ABQ1JEW8</accession>